<evidence type="ECO:0000313" key="2">
    <source>
        <dbReference type="Proteomes" id="UP000838412"/>
    </source>
</evidence>
<reference evidence="1" key="1">
    <citation type="submission" date="2022-01" db="EMBL/GenBank/DDBJ databases">
        <authorList>
            <person name="Braso-Vives M."/>
        </authorList>
    </citation>
    <scope>NUCLEOTIDE SEQUENCE</scope>
</reference>
<sequence length="112" mass="12395">MNEQGKASDSQRKHELEIGALKLRGVGQQVGNGQLGVRVLRCGDGKGVMDIRVPMPNTTTRPGLLACLCRDFPVSSRKVPKGQTGRAKRYALTEDGFRRVFRTEFSQEPPRV</sequence>
<keyword evidence="2" id="KW-1185">Reference proteome</keyword>
<organism evidence="1 2">
    <name type="scientific">Branchiostoma lanceolatum</name>
    <name type="common">Common lancelet</name>
    <name type="synonym">Amphioxus lanceolatum</name>
    <dbReference type="NCBI Taxonomy" id="7740"/>
    <lineage>
        <taxon>Eukaryota</taxon>
        <taxon>Metazoa</taxon>
        <taxon>Chordata</taxon>
        <taxon>Cephalochordata</taxon>
        <taxon>Leptocardii</taxon>
        <taxon>Amphioxiformes</taxon>
        <taxon>Branchiostomatidae</taxon>
        <taxon>Branchiostoma</taxon>
    </lineage>
</organism>
<dbReference type="EMBL" id="OV696700">
    <property type="protein sequence ID" value="CAH1245970.1"/>
    <property type="molecule type" value="Genomic_DNA"/>
</dbReference>
<evidence type="ECO:0000313" key="1">
    <source>
        <dbReference type="EMBL" id="CAH1245970.1"/>
    </source>
</evidence>
<accession>A0A8J9Z2I8</accession>
<dbReference type="AlphaFoldDB" id="A0A8J9Z2I8"/>
<name>A0A8J9Z2I8_BRALA</name>
<protein>
    <submittedName>
        <fullName evidence="1">Hypp7616 protein</fullName>
    </submittedName>
</protein>
<proteinExistence type="predicted"/>
<dbReference type="Proteomes" id="UP000838412">
    <property type="component" value="Chromosome 15"/>
</dbReference>
<gene>
    <name evidence="1" type="primary">Hypp7616</name>
    <name evidence="1" type="ORF">BLAG_LOCUS8143</name>
</gene>